<keyword evidence="2" id="KW-0732">Signal</keyword>
<name>A0AAV9W2V9_9PEZI</name>
<dbReference type="AlphaFoldDB" id="A0AAV9W2V9"/>
<dbReference type="Proteomes" id="UP001370758">
    <property type="component" value="Unassembled WGS sequence"/>
</dbReference>
<feature type="compositionally biased region" description="Low complexity" evidence="1">
    <location>
        <begin position="261"/>
        <end position="344"/>
    </location>
</feature>
<keyword evidence="4" id="KW-1185">Reference proteome</keyword>
<dbReference type="EMBL" id="JAVHJL010000007">
    <property type="protein sequence ID" value="KAK6500113.1"/>
    <property type="molecule type" value="Genomic_DNA"/>
</dbReference>
<feature type="chain" id="PRO_5043485768" evidence="2">
    <location>
        <begin position="31"/>
        <end position="884"/>
    </location>
</feature>
<feature type="region of interest" description="Disordered" evidence="1">
    <location>
        <begin position="251"/>
        <end position="344"/>
    </location>
</feature>
<evidence type="ECO:0000313" key="3">
    <source>
        <dbReference type="EMBL" id="KAK6500113.1"/>
    </source>
</evidence>
<sequence>MARFAASKLLGYSQAFSILFLSSFPNVGNCQSTTTTITSTSTETWIVKDVSFSTVTTHIPWCPLPTGNITISASGAIVVQISFRANVTDGSDSGDGIVTFVVNRNGDDIVVSNDPLILSLNTDLILQEYSNTPQRLYFSLPSDTTSHKIAKRFDDLLPVFVSDQIPTNAAYAGWFEDTEGEFFIKVLTSEGEVILGFTVCPADGTAAAGQRVYMYDLSLGVPNADQCVRAAANTLPYPSWTAGSTSLPTGISLDPYGPGGDSTTLTTGTGTSIGTSSTFGSTITSDSTDTDTITSPATTATSTGTSSRRTSNTDSNSNGDSSSTDSNGSDSSSSTASNSSSTDTRSYYTTTFWTTGVADGTTSATSTTDAAGTITVSEYQPYPSSLKIVSTRDGATSSAILYIKYLISRSLYLISPRTYEDYQNDAWPFYDTMHWVLNSQGHLFSPISGVRTIQGEWTGLGYNVTRLYLVGSIPTANDIPTFGGKLLQAKEGTEILDTDVFYSFSVSSSGTLTLNTTVNATAGSGIWLCNEAGTYLGITDSSDSACNWDLITDIHMQGNPVIVDSPEVYYGFQVPASSTRTYTEGLGDGATVTRHNIVAKSIVSVTSELTAGDAYWVTTGTGLKVETATVTFGQRVIRTTSDDAWNITVSATSSVIGASQPTKTVIQLLAPTGDPAYRMYWTGGSGSNRKYFVLSSDTTDENRLMLYGDGNTDASTQRWSLFWTSGGGNDMLARAYNSTHRYLNPTYSYFVTASNQIRFYLPGGNVAGSEQLLWDVTTGNVMAPRQPANTNWGDGDLGMWMCDRDSGTDIWPSGPNIVYLATSGSTASQLGLGATCFEAISDFSKVLVEYGTWAGGDFWKRDEEDGPWTNTDGLTYEEFVAAQE</sequence>
<protein>
    <submittedName>
        <fullName evidence="3">Uncharacterized protein</fullName>
    </submittedName>
</protein>
<organism evidence="3 4">
    <name type="scientific">Arthrobotrys musiformis</name>
    <dbReference type="NCBI Taxonomy" id="47236"/>
    <lineage>
        <taxon>Eukaryota</taxon>
        <taxon>Fungi</taxon>
        <taxon>Dikarya</taxon>
        <taxon>Ascomycota</taxon>
        <taxon>Pezizomycotina</taxon>
        <taxon>Orbiliomycetes</taxon>
        <taxon>Orbiliales</taxon>
        <taxon>Orbiliaceae</taxon>
        <taxon>Arthrobotrys</taxon>
    </lineage>
</organism>
<accession>A0AAV9W2V9</accession>
<reference evidence="3 4" key="1">
    <citation type="submission" date="2023-08" db="EMBL/GenBank/DDBJ databases">
        <authorList>
            <person name="Palmer J.M."/>
        </authorList>
    </citation>
    <scope>NUCLEOTIDE SEQUENCE [LARGE SCALE GENOMIC DNA]</scope>
    <source>
        <strain evidence="3 4">TWF481</strain>
    </source>
</reference>
<evidence type="ECO:0000256" key="2">
    <source>
        <dbReference type="SAM" id="SignalP"/>
    </source>
</evidence>
<comment type="caution">
    <text evidence="3">The sequence shown here is derived from an EMBL/GenBank/DDBJ whole genome shotgun (WGS) entry which is preliminary data.</text>
</comment>
<proteinExistence type="predicted"/>
<evidence type="ECO:0000256" key="1">
    <source>
        <dbReference type="SAM" id="MobiDB-lite"/>
    </source>
</evidence>
<feature type="signal peptide" evidence="2">
    <location>
        <begin position="1"/>
        <end position="30"/>
    </location>
</feature>
<gene>
    <name evidence="3" type="ORF">TWF481_010471</name>
</gene>
<evidence type="ECO:0000313" key="4">
    <source>
        <dbReference type="Proteomes" id="UP001370758"/>
    </source>
</evidence>